<feature type="compositionally biased region" description="Acidic residues" evidence="1">
    <location>
        <begin position="24"/>
        <end position="34"/>
    </location>
</feature>
<proteinExistence type="predicted"/>
<protein>
    <submittedName>
        <fullName evidence="3">Phosphonate transport system substrate-binding protein</fullName>
    </submittedName>
</protein>
<dbReference type="RefSeq" id="WP_184244884.1">
    <property type="nucleotide sequence ID" value="NZ_BAAACU010000002.1"/>
</dbReference>
<feature type="signal peptide" evidence="2">
    <location>
        <begin position="1"/>
        <end position="19"/>
    </location>
</feature>
<dbReference type="EMBL" id="JACHON010000002">
    <property type="protein sequence ID" value="MBB6512041.1"/>
    <property type="molecule type" value="Genomic_DNA"/>
</dbReference>
<name>A0A841RHA5_9BACI</name>
<evidence type="ECO:0000256" key="2">
    <source>
        <dbReference type="SAM" id="SignalP"/>
    </source>
</evidence>
<dbReference type="Proteomes" id="UP000572212">
    <property type="component" value="Unassembled WGS sequence"/>
</dbReference>
<evidence type="ECO:0000256" key="1">
    <source>
        <dbReference type="SAM" id="MobiDB-lite"/>
    </source>
</evidence>
<gene>
    <name evidence="3" type="ORF">GGQ92_000822</name>
</gene>
<sequence>MKKLLLLLVVSLLAFLLVACGDNTEESSTNEDKEEVSASETETSEEEEEATNKSIDELSIGFVPSREPEEIITATEPLKDLLIEEMATLGYDIGEVDITVGTNYEAVGEALSAGTMDIGLIPGGTYVLYDDGAEVVLTATRAGLSIDSDNPKDWNDNKPTEASDEQAIGYRALIIAGPSEKGQELAEKVNNGEELTFDDINSASWAVMSTSSPAGYIYPAIWMDEKFGKTITDLENVVPSDSYGSSFARLAADQIDVMVTYADARRDNEESWSGEGTIWDDTNVIGVTPSIYNDTISVSKNSDKMDDDLKSAIQEAFINIAQTEEGKEVIAIYNHEGYQEAQATDYDDERKAQELVKSLN</sequence>
<dbReference type="SUPFAM" id="SSF53850">
    <property type="entry name" value="Periplasmic binding protein-like II"/>
    <property type="match status" value="1"/>
</dbReference>
<dbReference type="AlphaFoldDB" id="A0A841RHA5"/>
<feature type="region of interest" description="Disordered" evidence="1">
    <location>
        <begin position="24"/>
        <end position="58"/>
    </location>
</feature>
<dbReference type="PANTHER" id="PTHR35841">
    <property type="entry name" value="PHOSPHONATES-BINDING PERIPLASMIC PROTEIN"/>
    <property type="match status" value="1"/>
</dbReference>
<reference evidence="3 4" key="1">
    <citation type="submission" date="2020-08" db="EMBL/GenBank/DDBJ databases">
        <title>Genomic Encyclopedia of Type Strains, Phase IV (KMG-IV): sequencing the most valuable type-strain genomes for metagenomic binning, comparative biology and taxonomic classification.</title>
        <authorList>
            <person name="Goeker M."/>
        </authorList>
    </citation>
    <scope>NUCLEOTIDE SEQUENCE [LARGE SCALE GENOMIC DNA]</scope>
    <source>
        <strain evidence="3 4">DSM 11805</strain>
    </source>
</reference>
<feature type="chain" id="PRO_5039534110" evidence="2">
    <location>
        <begin position="20"/>
        <end position="360"/>
    </location>
</feature>
<comment type="caution">
    <text evidence="3">The sequence shown here is derived from an EMBL/GenBank/DDBJ whole genome shotgun (WGS) entry which is preliminary data.</text>
</comment>
<keyword evidence="4" id="KW-1185">Reference proteome</keyword>
<keyword evidence="2" id="KW-0732">Signal</keyword>
<dbReference type="Gene3D" id="3.40.190.10">
    <property type="entry name" value="Periplasmic binding protein-like II"/>
    <property type="match status" value="2"/>
</dbReference>
<organism evidence="3 4">
    <name type="scientific">Gracilibacillus halotolerans</name>
    <dbReference type="NCBI Taxonomy" id="74386"/>
    <lineage>
        <taxon>Bacteria</taxon>
        <taxon>Bacillati</taxon>
        <taxon>Bacillota</taxon>
        <taxon>Bacilli</taxon>
        <taxon>Bacillales</taxon>
        <taxon>Bacillaceae</taxon>
        <taxon>Gracilibacillus</taxon>
    </lineage>
</organism>
<evidence type="ECO:0000313" key="4">
    <source>
        <dbReference type="Proteomes" id="UP000572212"/>
    </source>
</evidence>
<evidence type="ECO:0000313" key="3">
    <source>
        <dbReference type="EMBL" id="MBB6512041.1"/>
    </source>
</evidence>
<dbReference type="PANTHER" id="PTHR35841:SF1">
    <property type="entry name" value="PHOSPHONATES-BINDING PERIPLASMIC PROTEIN"/>
    <property type="match status" value="1"/>
</dbReference>
<accession>A0A841RHA5</accession>
<dbReference type="PROSITE" id="PS51257">
    <property type="entry name" value="PROKAR_LIPOPROTEIN"/>
    <property type="match status" value="1"/>
</dbReference>
<dbReference type="Pfam" id="PF12974">
    <property type="entry name" value="Phosphonate-bd"/>
    <property type="match status" value="1"/>
</dbReference>